<keyword evidence="4" id="KW-0206">Cytoskeleton</keyword>
<dbReference type="PANTHER" id="PTHR13159:SF0">
    <property type="entry name" value="RADIAL SPOKE HEAD 6 HOMOLOG A"/>
    <property type="match status" value="1"/>
</dbReference>
<feature type="region of interest" description="Disordered" evidence="6">
    <location>
        <begin position="252"/>
        <end position="292"/>
    </location>
</feature>
<evidence type="ECO:0000256" key="5">
    <source>
        <dbReference type="ARBA" id="ARBA00023273"/>
    </source>
</evidence>
<evidence type="ECO:0000256" key="6">
    <source>
        <dbReference type="SAM" id="MobiDB-lite"/>
    </source>
</evidence>
<keyword evidence="2" id="KW-0963">Cytoplasm</keyword>
<name>A0AAD5X8X2_9FUNG</name>
<gene>
    <name evidence="7" type="primary">RSPH4A_1</name>
    <name evidence="7" type="ORF">HK100_006201</name>
</gene>
<evidence type="ECO:0000256" key="2">
    <source>
        <dbReference type="ARBA" id="ARBA00022490"/>
    </source>
</evidence>
<dbReference type="GO" id="GO:0001534">
    <property type="term" value="C:radial spoke"/>
    <property type="evidence" value="ECO:0007669"/>
    <property type="project" value="InterPro"/>
</dbReference>
<feature type="compositionally biased region" description="Acidic residues" evidence="6">
    <location>
        <begin position="100"/>
        <end position="115"/>
    </location>
</feature>
<feature type="compositionally biased region" description="Acidic residues" evidence="6">
    <location>
        <begin position="275"/>
        <end position="292"/>
    </location>
</feature>
<evidence type="ECO:0000313" key="7">
    <source>
        <dbReference type="EMBL" id="KAJ3094292.1"/>
    </source>
</evidence>
<evidence type="ECO:0000256" key="4">
    <source>
        <dbReference type="ARBA" id="ARBA00023212"/>
    </source>
</evidence>
<evidence type="ECO:0000313" key="8">
    <source>
        <dbReference type="Proteomes" id="UP001211907"/>
    </source>
</evidence>
<organism evidence="7 8">
    <name type="scientific">Physocladia obscura</name>
    <dbReference type="NCBI Taxonomy" id="109957"/>
    <lineage>
        <taxon>Eukaryota</taxon>
        <taxon>Fungi</taxon>
        <taxon>Fungi incertae sedis</taxon>
        <taxon>Chytridiomycota</taxon>
        <taxon>Chytridiomycota incertae sedis</taxon>
        <taxon>Chytridiomycetes</taxon>
        <taxon>Chytridiales</taxon>
        <taxon>Chytriomycetaceae</taxon>
        <taxon>Physocladia</taxon>
    </lineage>
</organism>
<reference evidence="7" key="1">
    <citation type="submission" date="2020-05" db="EMBL/GenBank/DDBJ databases">
        <title>Phylogenomic resolution of chytrid fungi.</title>
        <authorList>
            <person name="Stajich J.E."/>
            <person name="Amses K."/>
            <person name="Simmons R."/>
            <person name="Seto K."/>
            <person name="Myers J."/>
            <person name="Bonds A."/>
            <person name="Quandt C.A."/>
            <person name="Barry K."/>
            <person name="Liu P."/>
            <person name="Grigoriev I."/>
            <person name="Longcore J.E."/>
            <person name="James T.Y."/>
        </authorList>
    </citation>
    <scope>NUCLEOTIDE SEQUENCE</scope>
    <source>
        <strain evidence="7">JEL0513</strain>
    </source>
</reference>
<dbReference type="Pfam" id="PF04712">
    <property type="entry name" value="Radial_spoke"/>
    <property type="match status" value="1"/>
</dbReference>
<evidence type="ECO:0000256" key="1">
    <source>
        <dbReference type="ARBA" id="ARBA00004430"/>
    </source>
</evidence>
<keyword evidence="5" id="KW-0966">Cell projection</keyword>
<protein>
    <submittedName>
        <fullName evidence="7">Radial spoke head protein 4 A</fullName>
    </submittedName>
</protein>
<dbReference type="PANTHER" id="PTHR13159">
    <property type="entry name" value="RADIAL SPOKEHEAD-RELATED"/>
    <property type="match status" value="1"/>
</dbReference>
<dbReference type="GO" id="GO:0035082">
    <property type="term" value="P:axoneme assembly"/>
    <property type="evidence" value="ECO:0007669"/>
    <property type="project" value="TreeGrafter"/>
</dbReference>
<dbReference type="AlphaFoldDB" id="A0AAD5X8X2"/>
<dbReference type="GO" id="GO:0060294">
    <property type="term" value="P:cilium movement involved in cell motility"/>
    <property type="evidence" value="ECO:0007669"/>
    <property type="project" value="InterPro"/>
</dbReference>
<keyword evidence="3" id="KW-0969">Cilium</keyword>
<keyword evidence="8" id="KW-1185">Reference proteome</keyword>
<dbReference type="EMBL" id="JADGJH010002881">
    <property type="protein sequence ID" value="KAJ3094292.1"/>
    <property type="molecule type" value="Genomic_DNA"/>
</dbReference>
<dbReference type="Proteomes" id="UP001211907">
    <property type="component" value="Unassembled WGS sequence"/>
</dbReference>
<proteinExistence type="predicted"/>
<dbReference type="InterPro" id="IPR006802">
    <property type="entry name" value="Radial_spoke"/>
</dbReference>
<accession>A0AAD5X8X2</accession>
<comment type="subcellular location">
    <subcellularLocation>
        <location evidence="1">Cytoplasm</location>
        <location evidence="1">Cytoskeleton</location>
        <location evidence="1">Cilium axoneme</location>
    </subcellularLocation>
</comment>
<sequence length="292" mass="31549">IISYPKFEGNEAQYLRCQIARISGATVVSPAGYYTFDPEDEANEEEGHQPAIIINPEYEGLPNDALLTLSNWVHHVPYILPQGRVTWENPFAALAKPDAEDGDGGDDEDEKEDDNAGGGSGGDDGEDQQALEPETGPPLLTPLSSNDETGDGGGGGPAWVTRPCSTLSPVKFTPVTLRSTRWPGAIVVAYNDKFANLYVGDGHGDVGKGMALADGMMLPPVLPDVAKEFVLVEKQENPDDPDNPVLKEIIFAEQKDPSVAEEEAFEEAKRAKEEEAQEAAEEREEEEPAEED</sequence>
<comment type="caution">
    <text evidence="7">The sequence shown here is derived from an EMBL/GenBank/DDBJ whole genome shotgun (WGS) entry which is preliminary data.</text>
</comment>
<feature type="region of interest" description="Disordered" evidence="6">
    <location>
        <begin position="95"/>
        <end position="164"/>
    </location>
</feature>
<feature type="non-terminal residue" evidence="7">
    <location>
        <position position="292"/>
    </location>
</feature>
<evidence type="ECO:0000256" key="3">
    <source>
        <dbReference type="ARBA" id="ARBA00023069"/>
    </source>
</evidence>